<evidence type="ECO:0000256" key="3">
    <source>
        <dbReference type="ARBA" id="ARBA00021980"/>
    </source>
</evidence>
<evidence type="ECO:0000256" key="4">
    <source>
        <dbReference type="ARBA" id="ARBA00022676"/>
    </source>
</evidence>
<dbReference type="InterPro" id="IPR000845">
    <property type="entry name" value="Nucleoside_phosphorylase_d"/>
</dbReference>
<dbReference type="Proteomes" id="UP000470082">
    <property type="component" value="Unassembled WGS sequence"/>
</dbReference>
<reference evidence="8 9" key="1">
    <citation type="submission" date="2019-08" db="EMBL/GenBank/DDBJ databases">
        <title>In-depth cultivation of the pig gut microbiome towards novel bacterial diversity and tailored functional studies.</title>
        <authorList>
            <person name="Wylensek D."/>
            <person name="Hitch T.C.A."/>
            <person name="Clavel T."/>
        </authorList>
    </citation>
    <scope>NUCLEOTIDE SEQUENCE [LARGE SCALE GENOMIC DNA]</scope>
    <source>
        <strain evidence="8 9">LKV-178-WT-2G</strain>
    </source>
</reference>
<keyword evidence="9" id="KW-1185">Reference proteome</keyword>
<proteinExistence type="inferred from homology"/>
<evidence type="ECO:0000313" key="8">
    <source>
        <dbReference type="EMBL" id="MSS00863.1"/>
    </source>
</evidence>
<dbReference type="Pfam" id="PF01048">
    <property type="entry name" value="PNP_UDP_1"/>
    <property type="match status" value="1"/>
</dbReference>
<evidence type="ECO:0000256" key="5">
    <source>
        <dbReference type="ARBA" id="ARBA00022679"/>
    </source>
</evidence>
<evidence type="ECO:0000256" key="1">
    <source>
        <dbReference type="ARBA" id="ARBA00010456"/>
    </source>
</evidence>
<keyword evidence="4 8" id="KW-0328">Glycosyltransferase</keyword>
<dbReference type="PROSITE" id="PS01232">
    <property type="entry name" value="PNP_UDP_1"/>
    <property type="match status" value="1"/>
</dbReference>
<comment type="similarity">
    <text evidence="1">Belongs to the PNP/UDP phosphorylase family.</text>
</comment>
<dbReference type="EC" id="2.4.2.3" evidence="2"/>
<name>A0A7X2N2M5_9FIRM</name>
<dbReference type="GO" id="GO:0009164">
    <property type="term" value="P:nucleoside catabolic process"/>
    <property type="evidence" value="ECO:0007669"/>
    <property type="project" value="UniProtKB-ARBA"/>
</dbReference>
<dbReference type="InterPro" id="IPR018016">
    <property type="entry name" value="Nucleoside_phosphorylase_CS"/>
</dbReference>
<dbReference type="NCBIfam" id="NF004489">
    <property type="entry name" value="PRK05819.1"/>
    <property type="match status" value="1"/>
</dbReference>
<dbReference type="EMBL" id="VUMM01000002">
    <property type="protein sequence ID" value="MSS00863.1"/>
    <property type="molecule type" value="Genomic_DNA"/>
</dbReference>
<dbReference type="CDD" id="cd09006">
    <property type="entry name" value="PNP_EcPNPI-like"/>
    <property type="match status" value="1"/>
</dbReference>
<dbReference type="GO" id="GO:0004850">
    <property type="term" value="F:uridine phosphorylase activity"/>
    <property type="evidence" value="ECO:0007669"/>
    <property type="project" value="UniProtKB-EC"/>
</dbReference>
<evidence type="ECO:0000256" key="6">
    <source>
        <dbReference type="ARBA" id="ARBA00048447"/>
    </source>
</evidence>
<keyword evidence="5 8" id="KW-0808">Transferase</keyword>
<protein>
    <recommendedName>
        <fullName evidence="3">Uridine phosphorylase</fullName>
        <ecNumber evidence="2">2.4.2.3</ecNumber>
    </recommendedName>
</protein>
<comment type="caution">
    <text evidence="8">The sequence shown here is derived from an EMBL/GenBank/DDBJ whole genome shotgun (WGS) entry which is preliminary data.</text>
</comment>
<evidence type="ECO:0000256" key="2">
    <source>
        <dbReference type="ARBA" id="ARBA00011888"/>
    </source>
</evidence>
<dbReference type="Gene3D" id="3.40.50.1580">
    <property type="entry name" value="Nucleoside phosphorylase domain"/>
    <property type="match status" value="1"/>
</dbReference>
<feature type="domain" description="Nucleoside phosphorylase" evidence="7">
    <location>
        <begin position="15"/>
        <end position="211"/>
    </location>
</feature>
<accession>A0A7X2N2M5</accession>
<sequence length="235" mass="26250">MSTPHNQAQKGEVAKVVLMPGDPLRAKYIAENFLENPVCFNTIRNMFGYTGYYKGKKVSVMGSGMGMPSIGIYSYELYSQYDVDTIIRIGSAGGYTPDLKLFDVTLIESAYSRSSFAQVQSNDPDDIQYPDEELCQTIKDCASNLNLSIKPIRIHSSDVFYCQDDSCTKDAMDHGCQAVEMESFALFHNAKVLHKKAAAICTISDSFAFEEITTPQQREQCFNDMMKIALEASIR</sequence>
<dbReference type="PANTHER" id="PTHR43691:SF11">
    <property type="entry name" value="FI09636P-RELATED"/>
    <property type="match status" value="1"/>
</dbReference>
<dbReference type="AlphaFoldDB" id="A0A7X2N2M5"/>
<dbReference type="GO" id="GO:0005829">
    <property type="term" value="C:cytosol"/>
    <property type="evidence" value="ECO:0007669"/>
    <property type="project" value="TreeGrafter"/>
</dbReference>
<dbReference type="GO" id="GO:0004731">
    <property type="term" value="F:purine-nucleoside phosphorylase activity"/>
    <property type="evidence" value="ECO:0007669"/>
    <property type="project" value="InterPro"/>
</dbReference>
<organism evidence="8 9">
    <name type="scientific">Floccifex porci</name>
    <dbReference type="NCBI Taxonomy" id="2606629"/>
    <lineage>
        <taxon>Bacteria</taxon>
        <taxon>Bacillati</taxon>
        <taxon>Bacillota</taxon>
        <taxon>Erysipelotrichia</taxon>
        <taxon>Erysipelotrichales</taxon>
        <taxon>Erysipelotrichaceae</taxon>
        <taxon>Floccifex</taxon>
    </lineage>
</organism>
<evidence type="ECO:0000313" key="9">
    <source>
        <dbReference type="Proteomes" id="UP000470082"/>
    </source>
</evidence>
<dbReference type="InterPro" id="IPR035994">
    <property type="entry name" value="Nucleoside_phosphorylase_sf"/>
</dbReference>
<dbReference type="InterPro" id="IPR004402">
    <property type="entry name" value="DeoD-type"/>
</dbReference>
<gene>
    <name evidence="8" type="primary">deoD</name>
    <name evidence="8" type="ORF">FYJ50_01790</name>
</gene>
<dbReference type="SUPFAM" id="SSF53167">
    <property type="entry name" value="Purine and uridine phosphorylases"/>
    <property type="match status" value="1"/>
</dbReference>
<comment type="catalytic activity">
    <reaction evidence="6">
        <text>uridine + phosphate = alpha-D-ribose 1-phosphate + uracil</text>
        <dbReference type="Rhea" id="RHEA:24388"/>
        <dbReference type="ChEBI" id="CHEBI:16704"/>
        <dbReference type="ChEBI" id="CHEBI:17568"/>
        <dbReference type="ChEBI" id="CHEBI:43474"/>
        <dbReference type="ChEBI" id="CHEBI:57720"/>
        <dbReference type="EC" id="2.4.2.3"/>
    </reaction>
</comment>
<evidence type="ECO:0000259" key="7">
    <source>
        <dbReference type="Pfam" id="PF01048"/>
    </source>
</evidence>
<dbReference type="NCBIfam" id="TIGR00107">
    <property type="entry name" value="deoD"/>
    <property type="match status" value="1"/>
</dbReference>
<dbReference type="PANTHER" id="PTHR43691">
    <property type="entry name" value="URIDINE PHOSPHORYLASE"/>
    <property type="match status" value="1"/>
</dbReference>
<dbReference type="RefSeq" id="WP_154459334.1">
    <property type="nucleotide sequence ID" value="NZ_JAQYTQ010000021.1"/>
</dbReference>